<feature type="region of interest" description="Disordered" evidence="1">
    <location>
        <begin position="30"/>
        <end position="54"/>
    </location>
</feature>
<evidence type="ECO:0000313" key="2">
    <source>
        <dbReference type="EMBL" id="GFD40498.1"/>
    </source>
</evidence>
<proteinExistence type="predicted"/>
<sequence>ALLSKKPPTLEKRVPLKTQMRVPFSQLATPSSAPALKHMSPHTDIVKPSPTSNE</sequence>
<dbReference type="EMBL" id="BKCJ011534691">
    <property type="protein sequence ID" value="GFD40498.1"/>
    <property type="molecule type" value="Genomic_DNA"/>
</dbReference>
<feature type="non-terminal residue" evidence="2">
    <location>
        <position position="1"/>
    </location>
</feature>
<evidence type="ECO:0000256" key="1">
    <source>
        <dbReference type="SAM" id="MobiDB-lite"/>
    </source>
</evidence>
<accession>A0A699W425</accession>
<gene>
    <name evidence="2" type="ORF">Tci_912467</name>
</gene>
<dbReference type="AlphaFoldDB" id="A0A699W425"/>
<name>A0A699W425_TANCI</name>
<reference evidence="2" key="1">
    <citation type="journal article" date="2019" name="Sci. Rep.">
        <title>Draft genome of Tanacetum cinerariifolium, the natural source of mosquito coil.</title>
        <authorList>
            <person name="Yamashiro T."/>
            <person name="Shiraishi A."/>
            <person name="Satake H."/>
            <person name="Nakayama K."/>
        </authorList>
    </citation>
    <scope>NUCLEOTIDE SEQUENCE</scope>
</reference>
<comment type="caution">
    <text evidence="2">The sequence shown here is derived from an EMBL/GenBank/DDBJ whole genome shotgun (WGS) entry which is preliminary data.</text>
</comment>
<protein>
    <submittedName>
        <fullName evidence="2">Uncharacterized protein</fullName>
    </submittedName>
</protein>
<organism evidence="2">
    <name type="scientific">Tanacetum cinerariifolium</name>
    <name type="common">Dalmatian daisy</name>
    <name type="synonym">Chrysanthemum cinerariifolium</name>
    <dbReference type="NCBI Taxonomy" id="118510"/>
    <lineage>
        <taxon>Eukaryota</taxon>
        <taxon>Viridiplantae</taxon>
        <taxon>Streptophyta</taxon>
        <taxon>Embryophyta</taxon>
        <taxon>Tracheophyta</taxon>
        <taxon>Spermatophyta</taxon>
        <taxon>Magnoliopsida</taxon>
        <taxon>eudicotyledons</taxon>
        <taxon>Gunneridae</taxon>
        <taxon>Pentapetalae</taxon>
        <taxon>asterids</taxon>
        <taxon>campanulids</taxon>
        <taxon>Asterales</taxon>
        <taxon>Asteraceae</taxon>
        <taxon>Asteroideae</taxon>
        <taxon>Anthemideae</taxon>
        <taxon>Anthemidinae</taxon>
        <taxon>Tanacetum</taxon>
    </lineage>
</organism>